<proteinExistence type="predicted"/>
<dbReference type="RefSeq" id="WP_307204045.1">
    <property type="nucleotide sequence ID" value="NZ_JAUTAN010000001.1"/>
</dbReference>
<feature type="chain" id="PRO_5042609972" description="Ig-like domain repeat protein" evidence="1">
    <location>
        <begin position="22"/>
        <end position="351"/>
    </location>
</feature>
<protein>
    <recommendedName>
        <fullName evidence="4">Ig-like domain repeat protein</fullName>
    </recommendedName>
</protein>
<keyword evidence="1" id="KW-0732">Signal</keyword>
<name>A0AAJ1UAB2_9ACTN</name>
<evidence type="ECO:0008006" key="4">
    <source>
        <dbReference type="Google" id="ProtNLM"/>
    </source>
</evidence>
<evidence type="ECO:0000256" key="1">
    <source>
        <dbReference type="SAM" id="SignalP"/>
    </source>
</evidence>
<feature type="signal peptide" evidence="1">
    <location>
        <begin position="1"/>
        <end position="21"/>
    </location>
</feature>
<dbReference type="PROSITE" id="PS51318">
    <property type="entry name" value="TAT"/>
    <property type="match status" value="1"/>
</dbReference>
<dbReference type="InterPro" id="IPR006311">
    <property type="entry name" value="TAT_signal"/>
</dbReference>
<gene>
    <name evidence="2" type="ORF">QE405_003706</name>
</gene>
<comment type="caution">
    <text evidence="2">The sequence shown here is derived from an EMBL/GenBank/DDBJ whole genome shotgun (WGS) entry which is preliminary data.</text>
</comment>
<organism evidence="2 3">
    <name type="scientific">Nocardioides zeae</name>
    <dbReference type="NCBI Taxonomy" id="1457234"/>
    <lineage>
        <taxon>Bacteria</taxon>
        <taxon>Bacillati</taxon>
        <taxon>Actinomycetota</taxon>
        <taxon>Actinomycetes</taxon>
        <taxon>Propionibacteriales</taxon>
        <taxon>Nocardioidaceae</taxon>
        <taxon>Nocardioides</taxon>
    </lineage>
</organism>
<dbReference type="EMBL" id="JAUTAN010000001">
    <property type="protein sequence ID" value="MDQ1106422.1"/>
    <property type="molecule type" value="Genomic_DNA"/>
</dbReference>
<dbReference type="Proteomes" id="UP001239215">
    <property type="component" value="Unassembled WGS sequence"/>
</dbReference>
<reference evidence="2" key="1">
    <citation type="submission" date="2023-07" db="EMBL/GenBank/DDBJ databases">
        <title>Functional and genomic diversity of the sorghum phyllosphere microbiome.</title>
        <authorList>
            <person name="Shade A."/>
        </authorList>
    </citation>
    <scope>NUCLEOTIDE SEQUENCE</scope>
    <source>
        <strain evidence="2">SORGH_AS_1067</strain>
    </source>
</reference>
<accession>A0AAJ1UAB2</accession>
<dbReference type="AlphaFoldDB" id="A0AAJ1UAB2"/>
<sequence>MTRTGSPWAARRGWIVGVALAAVATLAPTVPVPAAAGQAPDPVVEVLAVDEIGYGAGIDVRLRLRDLDPDPYAHLGPGSIFRIALAPPGIEDLAARPDAVASWGPRFSPPTADVPLTFRLPAYTLEPGTTYSLYVVPDGGNAYVQVERPISIDWEALVPHVAITAGAPVTGTYPDVPLRFDLRDVPVRSVVTVTGLPGGPFRTYTNGDSVTPYTRGNDHVGTYTYTATLDVPDGAIGDGLTASGKVTIVRAETVIGTSFLQVPRTNATGRLRTVVAYSLGAKRSPPAPITWKIYQGNRGVWWSGARQVPPSLGDMVVTLPKLPRGSYRVVVEYGGTRNLLPSTATRTFTVR</sequence>
<evidence type="ECO:0000313" key="3">
    <source>
        <dbReference type="Proteomes" id="UP001239215"/>
    </source>
</evidence>
<evidence type="ECO:0000313" key="2">
    <source>
        <dbReference type="EMBL" id="MDQ1106422.1"/>
    </source>
</evidence>